<accession>A0A0F8ZNR9</accession>
<evidence type="ECO:0000313" key="1">
    <source>
        <dbReference type="EMBL" id="KKK68029.1"/>
    </source>
</evidence>
<dbReference type="AlphaFoldDB" id="A0A0F8ZNR9"/>
<dbReference type="EMBL" id="LAZR01059321">
    <property type="protein sequence ID" value="KKK68029.1"/>
    <property type="molecule type" value="Genomic_DNA"/>
</dbReference>
<proteinExistence type="predicted"/>
<gene>
    <name evidence="1" type="ORF">LCGC14_2948150</name>
</gene>
<protein>
    <submittedName>
        <fullName evidence="1">Uncharacterized protein</fullName>
    </submittedName>
</protein>
<feature type="non-terminal residue" evidence="1">
    <location>
        <position position="41"/>
    </location>
</feature>
<reference evidence="1" key="1">
    <citation type="journal article" date="2015" name="Nature">
        <title>Complex archaea that bridge the gap between prokaryotes and eukaryotes.</title>
        <authorList>
            <person name="Spang A."/>
            <person name="Saw J.H."/>
            <person name="Jorgensen S.L."/>
            <person name="Zaremba-Niedzwiedzka K."/>
            <person name="Martijn J."/>
            <person name="Lind A.E."/>
            <person name="van Eijk R."/>
            <person name="Schleper C."/>
            <person name="Guy L."/>
            <person name="Ettema T.J."/>
        </authorList>
    </citation>
    <scope>NUCLEOTIDE SEQUENCE</scope>
</reference>
<comment type="caution">
    <text evidence="1">The sequence shown here is derived from an EMBL/GenBank/DDBJ whole genome shotgun (WGS) entry which is preliminary data.</text>
</comment>
<name>A0A0F8ZNR9_9ZZZZ</name>
<organism evidence="1">
    <name type="scientific">marine sediment metagenome</name>
    <dbReference type="NCBI Taxonomy" id="412755"/>
    <lineage>
        <taxon>unclassified sequences</taxon>
        <taxon>metagenomes</taxon>
        <taxon>ecological metagenomes</taxon>
    </lineage>
</organism>
<sequence length="41" mass="4812">MKDKMEILDKKNLEKLKALNNTHILRIVQDFITLCKPSKVT</sequence>